<accession>A0A2T0LY99</accession>
<name>A0A2T0LY99_9PSEU</name>
<evidence type="ECO:0000256" key="1">
    <source>
        <dbReference type="ARBA" id="ARBA00004141"/>
    </source>
</evidence>
<keyword evidence="5 6" id="KW-0472">Membrane</keyword>
<evidence type="ECO:0000256" key="6">
    <source>
        <dbReference type="RuleBase" id="RU363032"/>
    </source>
</evidence>
<keyword evidence="2 6" id="KW-0813">Transport</keyword>
<evidence type="ECO:0000313" key="9">
    <source>
        <dbReference type="Proteomes" id="UP000238362"/>
    </source>
</evidence>
<dbReference type="SUPFAM" id="SSF161098">
    <property type="entry name" value="MetI-like"/>
    <property type="match status" value="1"/>
</dbReference>
<sequence>MITELADWVSDPANWQGPDGVPARVLEHLGYVGLGLVLAAVIAVPVGLFVGHTGRGGVLLVGSGNAIRALPTLGLVTFLFLVFTDSLVAAIVGLVVLAIPPILAGTYAGIQAVDRDVVDAAEGMGMRGWQRLWRIEVPISLPLVLGGVRNAVLQLVATAAVAAYVGLDGLGRYLIDGLANLDYGAVVAGAIVTALLAVTLDLLLAGAQRVVLPKGVRLATGTGPSAAAEPTREVTA</sequence>
<evidence type="ECO:0000256" key="5">
    <source>
        <dbReference type="ARBA" id="ARBA00023136"/>
    </source>
</evidence>
<feature type="transmembrane region" description="Helical" evidence="6">
    <location>
        <begin position="185"/>
        <end position="207"/>
    </location>
</feature>
<comment type="similarity">
    <text evidence="6">Belongs to the binding-protein-dependent transport system permease family.</text>
</comment>
<dbReference type="GO" id="GO:0005886">
    <property type="term" value="C:plasma membrane"/>
    <property type="evidence" value="ECO:0007669"/>
    <property type="project" value="UniProtKB-SubCell"/>
</dbReference>
<proteinExistence type="inferred from homology"/>
<feature type="domain" description="ABC transmembrane type-1" evidence="7">
    <location>
        <begin position="25"/>
        <end position="204"/>
    </location>
</feature>
<protein>
    <submittedName>
        <fullName evidence="8">Osmoprotectant transport system permease protein</fullName>
    </submittedName>
</protein>
<evidence type="ECO:0000256" key="3">
    <source>
        <dbReference type="ARBA" id="ARBA00022692"/>
    </source>
</evidence>
<evidence type="ECO:0000256" key="4">
    <source>
        <dbReference type="ARBA" id="ARBA00022989"/>
    </source>
</evidence>
<gene>
    <name evidence="8" type="ORF">B0I33_103122</name>
</gene>
<dbReference type="OrthoDB" id="5244012at2"/>
<dbReference type="Pfam" id="PF00528">
    <property type="entry name" value="BPD_transp_1"/>
    <property type="match status" value="1"/>
</dbReference>
<organism evidence="8 9">
    <name type="scientific">Prauserella shujinwangii</name>
    <dbReference type="NCBI Taxonomy" id="1453103"/>
    <lineage>
        <taxon>Bacteria</taxon>
        <taxon>Bacillati</taxon>
        <taxon>Actinomycetota</taxon>
        <taxon>Actinomycetes</taxon>
        <taxon>Pseudonocardiales</taxon>
        <taxon>Pseudonocardiaceae</taxon>
        <taxon>Prauserella</taxon>
    </lineage>
</organism>
<keyword evidence="3 6" id="KW-0812">Transmembrane</keyword>
<evidence type="ECO:0000259" key="7">
    <source>
        <dbReference type="PROSITE" id="PS50928"/>
    </source>
</evidence>
<keyword evidence="4 6" id="KW-1133">Transmembrane helix</keyword>
<dbReference type="InterPro" id="IPR051204">
    <property type="entry name" value="ABC_transp_perm/SBD"/>
</dbReference>
<keyword evidence="9" id="KW-1185">Reference proteome</keyword>
<dbReference type="EMBL" id="PVNH01000003">
    <property type="protein sequence ID" value="PRX49089.1"/>
    <property type="molecule type" value="Genomic_DNA"/>
</dbReference>
<dbReference type="PANTHER" id="PTHR30177">
    <property type="entry name" value="GLYCINE BETAINE/L-PROLINE TRANSPORT SYSTEM PERMEASE PROTEIN PROW"/>
    <property type="match status" value="1"/>
</dbReference>
<dbReference type="PROSITE" id="PS50928">
    <property type="entry name" value="ABC_TM1"/>
    <property type="match status" value="1"/>
</dbReference>
<evidence type="ECO:0000256" key="2">
    <source>
        <dbReference type="ARBA" id="ARBA00022448"/>
    </source>
</evidence>
<dbReference type="GO" id="GO:0031460">
    <property type="term" value="P:glycine betaine transport"/>
    <property type="evidence" value="ECO:0007669"/>
    <property type="project" value="TreeGrafter"/>
</dbReference>
<dbReference type="CDD" id="cd06261">
    <property type="entry name" value="TM_PBP2"/>
    <property type="match status" value="1"/>
</dbReference>
<feature type="transmembrane region" description="Helical" evidence="6">
    <location>
        <begin position="29"/>
        <end position="51"/>
    </location>
</feature>
<dbReference type="Proteomes" id="UP000238362">
    <property type="component" value="Unassembled WGS sequence"/>
</dbReference>
<feature type="transmembrane region" description="Helical" evidence="6">
    <location>
        <begin position="58"/>
        <end position="81"/>
    </location>
</feature>
<comment type="caution">
    <text evidence="8">The sequence shown here is derived from an EMBL/GenBank/DDBJ whole genome shotgun (WGS) entry which is preliminary data.</text>
</comment>
<feature type="transmembrane region" description="Helical" evidence="6">
    <location>
        <begin position="87"/>
        <end position="110"/>
    </location>
</feature>
<comment type="subcellular location">
    <subcellularLocation>
        <location evidence="6">Cell membrane</location>
        <topology evidence="6">Multi-pass membrane protein</topology>
    </subcellularLocation>
    <subcellularLocation>
        <location evidence="1">Membrane</location>
        <topology evidence="1">Multi-pass membrane protein</topology>
    </subcellularLocation>
</comment>
<dbReference type="RefSeq" id="WP_106178232.1">
    <property type="nucleotide sequence ID" value="NZ_PVNH01000003.1"/>
</dbReference>
<dbReference type="AlphaFoldDB" id="A0A2T0LY99"/>
<evidence type="ECO:0000313" key="8">
    <source>
        <dbReference type="EMBL" id="PRX49089.1"/>
    </source>
</evidence>
<dbReference type="Gene3D" id="1.10.3720.10">
    <property type="entry name" value="MetI-like"/>
    <property type="match status" value="1"/>
</dbReference>
<feature type="transmembrane region" description="Helical" evidence="6">
    <location>
        <begin position="141"/>
        <end position="165"/>
    </location>
</feature>
<dbReference type="PANTHER" id="PTHR30177:SF33">
    <property type="entry name" value="POSSIBLE OSMOPROTECTANT (GLYCINE BETAINE_CARNITINE_CHOLINE_L-PROLINE) TRANSPORT INTEGRAL MEMBRANE PROTEIN ABC TRANSPORTER PROZ"/>
    <property type="match status" value="1"/>
</dbReference>
<reference evidence="8 9" key="1">
    <citation type="submission" date="2018-03" db="EMBL/GenBank/DDBJ databases">
        <title>Genomic Encyclopedia of Type Strains, Phase III (KMG-III): the genomes of soil and plant-associated and newly described type strains.</title>
        <authorList>
            <person name="Whitman W."/>
        </authorList>
    </citation>
    <scope>NUCLEOTIDE SEQUENCE [LARGE SCALE GENOMIC DNA]</scope>
    <source>
        <strain evidence="8 9">CGMCC 4.7125</strain>
    </source>
</reference>
<dbReference type="GO" id="GO:0055085">
    <property type="term" value="P:transmembrane transport"/>
    <property type="evidence" value="ECO:0007669"/>
    <property type="project" value="InterPro"/>
</dbReference>
<dbReference type="InterPro" id="IPR000515">
    <property type="entry name" value="MetI-like"/>
</dbReference>
<dbReference type="InterPro" id="IPR035906">
    <property type="entry name" value="MetI-like_sf"/>
</dbReference>